<keyword evidence="5 15" id="KW-0732">Signal</keyword>
<feature type="domain" description="Tyrosine-protein phosphatase" evidence="16">
    <location>
        <begin position="1289"/>
        <end position="1564"/>
    </location>
</feature>
<feature type="domain" description="Tyrosine-protein phosphatase" evidence="16">
    <location>
        <begin position="1595"/>
        <end position="1855"/>
    </location>
</feature>
<dbReference type="Pfam" id="PF00102">
    <property type="entry name" value="Y_phosphatase"/>
    <property type="match status" value="2"/>
</dbReference>
<dbReference type="SMART" id="SM01057">
    <property type="entry name" value="Carb_anhydrase"/>
    <property type="match status" value="1"/>
</dbReference>
<evidence type="ECO:0000256" key="12">
    <source>
        <dbReference type="ARBA" id="ARBA00023180"/>
    </source>
</evidence>
<keyword evidence="12" id="KW-0325">Glycoprotein</keyword>
<evidence type="ECO:0000256" key="7">
    <source>
        <dbReference type="ARBA" id="ARBA00022801"/>
    </source>
</evidence>
<feature type="region of interest" description="Disordered" evidence="14">
    <location>
        <begin position="1020"/>
        <end position="1064"/>
    </location>
</feature>
<dbReference type="InterPro" id="IPR001148">
    <property type="entry name" value="CA_dom"/>
</dbReference>
<dbReference type="CDD" id="cd00063">
    <property type="entry name" value="FN3"/>
    <property type="match status" value="1"/>
</dbReference>
<keyword evidence="9" id="KW-1133">Transmembrane helix</keyword>
<dbReference type="InterPro" id="IPR003961">
    <property type="entry name" value="FN3_dom"/>
</dbReference>
<feature type="region of interest" description="Disordered" evidence="14">
    <location>
        <begin position="553"/>
        <end position="579"/>
    </location>
</feature>
<dbReference type="SUPFAM" id="SSF52799">
    <property type="entry name" value="(Phosphotyrosine protein) phosphatases II"/>
    <property type="match status" value="2"/>
</dbReference>
<comment type="subcellular location">
    <subcellularLocation>
        <location evidence="1">Membrane</location>
        <topology evidence="1">Single-pass type I membrane protein</topology>
    </subcellularLocation>
</comment>
<evidence type="ECO:0000256" key="11">
    <source>
        <dbReference type="ARBA" id="ARBA00023157"/>
    </source>
</evidence>
<name>A0A8T3D1C1_9TELE</name>
<dbReference type="InterPro" id="IPR036116">
    <property type="entry name" value="FN3_sf"/>
</dbReference>
<feature type="signal peptide" evidence="15">
    <location>
        <begin position="1"/>
        <end position="27"/>
    </location>
</feature>
<feature type="region of interest" description="Disordered" evidence="14">
    <location>
        <begin position="415"/>
        <end position="462"/>
    </location>
</feature>
<dbReference type="PROSITE" id="PS00383">
    <property type="entry name" value="TYR_PHOSPHATASE_1"/>
    <property type="match status" value="1"/>
</dbReference>
<dbReference type="SMART" id="SM00060">
    <property type="entry name" value="FN3"/>
    <property type="match status" value="1"/>
</dbReference>
<keyword evidence="6" id="KW-0677">Repeat</keyword>
<accession>A0A8T3D1C1</accession>
<dbReference type="InterPro" id="IPR036398">
    <property type="entry name" value="CA_dom_sf"/>
</dbReference>
<feature type="compositionally biased region" description="Polar residues" evidence="14">
    <location>
        <begin position="449"/>
        <end position="462"/>
    </location>
</feature>
<dbReference type="InterPro" id="IPR050348">
    <property type="entry name" value="Protein-Tyr_Phosphatase"/>
</dbReference>
<proteinExistence type="inferred from homology"/>
<evidence type="ECO:0000256" key="4">
    <source>
        <dbReference type="ARBA" id="ARBA00022692"/>
    </source>
</evidence>
<dbReference type="InterPro" id="IPR041887">
    <property type="entry name" value="Alpha_CARP_receptor-type"/>
</dbReference>
<dbReference type="FunFam" id="2.60.40.10:FF:000313">
    <property type="entry name" value="Receptor-type tyrosine-protein phosphatase zeta"/>
    <property type="match status" value="1"/>
</dbReference>
<feature type="region of interest" description="Disordered" evidence="14">
    <location>
        <begin position="927"/>
        <end position="962"/>
    </location>
</feature>
<evidence type="ECO:0000313" key="21">
    <source>
        <dbReference type="Proteomes" id="UP000829720"/>
    </source>
</evidence>
<dbReference type="InterPro" id="IPR003595">
    <property type="entry name" value="Tyr_Pase_cat"/>
</dbReference>
<feature type="region of interest" description="Disordered" evidence="14">
    <location>
        <begin position="1866"/>
        <end position="1889"/>
    </location>
</feature>
<dbReference type="SUPFAM" id="SSF49265">
    <property type="entry name" value="Fibronectin type III"/>
    <property type="match status" value="1"/>
</dbReference>
<feature type="compositionally biased region" description="Polar residues" evidence="14">
    <location>
        <begin position="1132"/>
        <end position="1143"/>
    </location>
</feature>
<evidence type="ECO:0000256" key="9">
    <source>
        <dbReference type="ARBA" id="ARBA00022989"/>
    </source>
</evidence>
<dbReference type="InterPro" id="IPR013783">
    <property type="entry name" value="Ig-like_fold"/>
</dbReference>
<dbReference type="GO" id="GO:0004725">
    <property type="term" value="F:protein tyrosine phosphatase activity"/>
    <property type="evidence" value="ECO:0007669"/>
    <property type="project" value="UniProtKB-EC"/>
</dbReference>
<dbReference type="Proteomes" id="UP000829720">
    <property type="component" value="Unassembled WGS sequence"/>
</dbReference>
<dbReference type="PROSITE" id="PS50853">
    <property type="entry name" value="FN3"/>
    <property type="match status" value="1"/>
</dbReference>
<evidence type="ECO:0000256" key="5">
    <source>
        <dbReference type="ARBA" id="ARBA00022729"/>
    </source>
</evidence>
<dbReference type="PROSITE" id="PS51144">
    <property type="entry name" value="ALPHA_CA_2"/>
    <property type="match status" value="1"/>
</dbReference>
<keyword evidence="7" id="KW-0378">Hydrolase</keyword>
<dbReference type="InterPro" id="IPR029021">
    <property type="entry name" value="Prot-tyrosine_phosphatase-like"/>
</dbReference>
<feature type="compositionally biased region" description="Low complexity" evidence="14">
    <location>
        <begin position="943"/>
        <end position="953"/>
    </location>
</feature>
<dbReference type="Gene3D" id="3.10.200.10">
    <property type="entry name" value="Alpha carbonic anhydrase"/>
    <property type="match status" value="1"/>
</dbReference>
<feature type="domain" description="Fibronectin type-III" evidence="18">
    <location>
        <begin position="317"/>
        <end position="414"/>
    </location>
</feature>
<dbReference type="SUPFAM" id="SSF51069">
    <property type="entry name" value="Carbonic anhydrase"/>
    <property type="match status" value="1"/>
</dbReference>
<evidence type="ECO:0000259" key="19">
    <source>
        <dbReference type="PROSITE" id="PS51144"/>
    </source>
</evidence>
<dbReference type="PRINTS" id="PR00700">
    <property type="entry name" value="PRTYPHPHTASE"/>
</dbReference>
<comment type="catalytic activity">
    <reaction evidence="13">
        <text>O-phospho-L-tyrosyl-[protein] + H2O = L-tyrosyl-[protein] + phosphate</text>
        <dbReference type="Rhea" id="RHEA:10684"/>
        <dbReference type="Rhea" id="RHEA-COMP:10136"/>
        <dbReference type="Rhea" id="RHEA-COMP:20101"/>
        <dbReference type="ChEBI" id="CHEBI:15377"/>
        <dbReference type="ChEBI" id="CHEBI:43474"/>
        <dbReference type="ChEBI" id="CHEBI:46858"/>
        <dbReference type="ChEBI" id="CHEBI:61978"/>
        <dbReference type="EC" id="3.1.3.48"/>
    </reaction>
</comment>
<keyword evidence="8" id="KW-0904">Protein phosphatase</keyword>
<feature type="domain" description="Tyrosine specific protein phosphatases" evidence="17">
    <location>
        <begin position="1772"/>
        <end position="1846"/>
    </location>
</feature>
<comment type="similarity">
    <text evidence="2">Belongs to the protein-tyrosine phosphatase family. Receptor class 5 subfamily.</text>
</comment>
<dbReference type="PANTHER" id="PTHR19134">
    <property type="entry name" value="RECEPTOR-TYPE TYROSINE-PROTEIN PHOSPHATASE"/>
    <property type="match status" value="1"/>
</dbReference>
<dbReference type="OrthoDB" id="429145at2759"/>
<evidence type="ECO:0000256" key="6">
    <source>
        <dbReference type="ARBA" id="ARBA00022737"/>
    </source>
</evidence>
<sequence>MEVTTSRGFLLLVQLVVICQIAEEVRGYFRAQRKFTEDIDWSYAGTLNQKNWAKRYPSCNNAKQSPINIQEELTQVKVQFQKLRFEGWDQMTSDSTSIKNDGKTVSVDVNGEFYLSGGGLRSRFKVGRMSFHWGRCNASSEGSEHSLNGIKFPLEMQIFCYEAHKFRSMDEAIKDGGKITALAVLFEVSPEDNDNYAAIMNGVDSVSRFGKSGPVEPFSLQGLLPNSTEKYYTYNGSLTMPPCSETVEWVVFKNTVAISDTQLELFCEVMTMEQAGYVMLMDYLQNNYREQQEQFVGQVFSSYTGTEEVSTPICSSEPENVQADPHNYTSLLVTWERPRAVYDSNIEKYSVTYQQLEGEDPPKTEYLTDGDQDVGAIIQDLAANTSYMVQVVAVCTNGLYGRMSDRLIVDMPLDDPEMDPDPFLDPDEMEDDFEEDSLPSLSKDIPGQGQDTSASSVRTITSDSPSIRVAMEAEGPGLLFPGRRTTTAPVVRKITEEGSLSWVPHLTERPAERPSTRQTFPISHGVAPGNGSVITDIYYEDVLNGTAYEYTTPTTAPPVVPGAPDDTPTGPSEDKDTPLTTKAGDYQVMEATPLPETPVTATLNPSLLGVPLRPTSPSGLFTTTSTSAFDAILSQTTQPVSNGETTLPYPVVCDSSPPHSHSDPVVTHLHAAPMSLTPSSSSRVSYEISPSLPPRGWGLSEAGPEPGWGVPHAPTVLLSGAGATLAPSSFSSTLSRPPSTLAVSDWKMDTVFSGDGDGGADVDDYTDDDDDVLSGSASVAKGDPLLISSDALPLQTLPDSSATVLSLSGSDWDVLHPSRPLSTLSPPKTFSTSVFQQHLQTSLPLSSNCCPMGVTALFGGQGSSLVVGDATAMVGELESVATESRGGGFPQFTSAIPELTPASCTCVLTDLPSHVFSRISVHASLHPLQPSSSPGAPPGGAGSSDSLGESGSELDLHPSLSLGVGASPSSIASFPSDTDTDTESAILSVGLSLSPGTPAHSPADPMSDVYVSVTATATSTQSPVPSFGWAAPLDPPALSPTASPDAGSTPSLSQDGQVDSSASGSTLYVESLDDIDQDWDMGQTVAPEAGGTLSFALAASPTPSAPLDEATASDLDDSSGGGHSSSFYFENENGTDITVTVETNGLGTLGGGEEESGSGSLYDNETSSDFSISEYAERDSEDTPEAEASNSSHESRIGLVGSEEKERKVVLPLAVVSALTFLCLLVLVGILVYWRKCFQTAHFYIEDNTSPRVISAPTTPMLLAADDHEPLPVKDFVRHVAELHDTNSFAQEFEILKECYEEVQACTVDLGVTADNSNHPDNKCKNRYINILAYDHSRVRLSSYPDKDGKGGDYINANYVDGFNRPRAYIAAQGPLKSSTEDFWRMIWEQNVGVIVMITNLVEKGRRKCDQYWPMETQEEYGCFLVTLKSTKVLAYYTQRTFTLRNTRVKKGSQKGRGHERTVVQYHYTQWPDMGVPEYVLPVLSFVRKSSLARTGDMGPVVVHCSAGVGRTGTYIVLDSMLQQIKEQGTVNIIGFLKHIRTQRNYLVQTEEQYVFTHDALVEAILGKETEVPASRIHGYVNDLLTPGPSGRTRLEKQFKLITQSIAKQTDFSAALKQGNREKNRTSTLIPVERSRVCLSTVAGETTDYINASYIMGYHHSSEFIVTQAPLSSTTKDFWRMIWDHNAQVIVTLPGTQGQTEEEESVFWPRKEQPISCETFTVTFTGEDHMCLSNEEMLVVQDFILEATQDDYVLEVRQYRAPRWPNPDSPISNTFELINIIREESSSRDGPMVVHDEFGGFTAGTFCALATLVCQLEEENSIDVYQVAKMTNLMRPGVFTDIDQYQFLYKAILSLVSTREDEKALQSTDNNGTVLGSSSNAAESLESLV</sequence>
<dbReference type="InterPro" id="IPR016130">
    <property type="entry name" value="Tyr_Pase_AS"/>
</dbReference>
<dbReference type="SMART" id="SM00404">
    <property type="entry name" value="PTPc_motif"/>
    <property type="match status" value="2"/>
</dbReference>
<dbReference type="PROSITE" id="PS50056">
    <property type="entry name" value="TYR_PHOSPHATASE_2"/>
    <property type="match status" value="2"/>
</dbReference>
<feature type="domain" description="Alpha-carbonic anhydrase" evidence="19">
    <location>
        <begin position="39"/>
        <end position="303"/>
    </location>
</feature>
<evidence type="ECO:0000256" key="3">
    <source>
        <dbReference type="ARBA" id="ARBA00013064"/>
    </source>
</evidence>
<keyword evidence="4" id="KW-0812">Transmembrane</keyword>
<evidence type="ECO:0000256" key="14">
    <source>
        <dbReference type="SAM" id="MobiDB-lite"/>
    </source>
</evidence>
<evidence type="ECO:0000256" key="1">
    <source>
        <dbReference type="ARBA" id="ARBA00004479"/>
    </source>
</evidence>
<evidence type="ECO:0000256" key="15">
    <source>
        <dbReference type="SAM" id="SignalP"/>
    </source>
</evidence>
<evidence type="ECO:0000313" key="20">
    <source>
        <dbReference type="EMBL" id="KAI1888438.1"/>
    </source>
</evidence>
<keyword evidence="21" id="KW-1185">Reference proteome</keyword>
<feature type="compositionally biased region" description="Acidic residues" evidence="14">
    <location>
        <begin position="415"/>
        <end position="437"/>
    </location>
</feature>
<reference evidence="20" key="1">
    <citation type="submission" date="2021-01" db="EMBL/GenBank/DDBJ databases">
        <authorList>
            <person name="Zahm M."/>
            <person name="Roques C."/>
            <person name="Cabau C."/>
            <person name="Klopp C."/>
            <person name="Donnadieu C."/>
            <person name="Jouanno E."/>
            <person name="Lampietro C."/>
            <person name="Louis A."/>
            <person name="Herpin A."/>
            <person name="Echchiki A."/>
            <person name="Berthelot C."/>
            <person name="Parey E."/>
            <person name="Roest-Crollius H."/>
            <person name="Braasch I."/>
            <person name="Postlethwait J."/>
            <person name="Bobe J."/>
            <person name="Montfort J."/>
            <person name="Bouchez O."/>
            <person name="Begum T."/>
            <person name="Mejri S."/>
            <person name="Adams A."/>
            <person name="Chen W.-J."/>
            <person name="Guiguen Y."/>
        </authorList>
    </citation>
    <scope>NUCLEOTIDE SEQUENCE</scope>
    <source>
        <tissue evidence="20">Blood</tissue>
    </source>
</reference>
<evidence type="ECO:0000259" key="16">
    <source>
        <dbReference type="PROSITE" id="PS50055"/>
    </source>
</evidence>
<evidence type="ECO:0000259" key="18">
    <source>
        <dbReference type="PROSITE" id="PS50853"/>
    </source>
</evidence>
<feature type="domain" description="Tyrosine specific protein phosphatases" evidence="17">
    <location>
        <begin position="1478"/>
        <end position="1555"/>
    </location>
</feature>
<evidence type="ECO:0000256" key="2">
    <source>
        <dbReference type="ARBA" id="ARBA00006246"/>
    </source>
</evidence>
<dbReference type="Pfam" id="PF00041">
    <property type="entry name" value="fn3"/>
    <property type="match status" value="1"/>
</dbReference>
<keyword evidence="10" id="KW-0472">Membrane</keyword>
<dbReference type="EMBL" id="JAERUA010000017">
    <property type="protein sequence ID" value="KAI1888438.1"/>
    <property type="molecule type" value="Genomic_DNA"/>
</dbReference>
<dbReference type="PANTHER" id="PTHR19134:SF461">
    <property type="entry name" value="RECEPTOR-TYPE TYROSINE-PROTEIN PHOSPHATASE ZETA"/>
    <property type="match status" value="1"/>
</dbReference>
<keyword evidence="11" id="KW-1015">Disulfide bond</keyword>
<dbReference type="FunFam" id="3.90.190.10:FF:000016">
    <property type="entry name" value="receptor-type tyrosine-protein phosphatase gamma isoform X1"/>
    <property type="match status" value="1"/>
</dbReference>
<dbReference type="Gene3D" id="2.60.40.10">
    <property type="entry name" value="Immunoglobulins"/>
    <property type="match status" value="1"/>
</dbReference>
<feature type="chain" id="PRO_5035778984" description="protein-tyrosine-phosphatase" evidence="15">
    <location>
        <begin position="28"/>
        <end position="1889"/>
    </location>
</feature>
<dbReference type="Gene3D" id="3.90.190.10">
    <property type="entry name" value="Protein tyrosine phosphatase superfamily"/>
    <property type="match status" value="2"/>
</dbReference>
<feature type="compositionally biased region" description="Polar residues" evidence="14">
    <location>
        <begin position="1866"/>
        <end position="1876"/>
    </location>
</feature>
<dbReference type="Pfam" id="PF00194">
    <property type="entry name" value="Carb_anhydrase"/>
    <property type="match status" value="1"/>
</dbReference>
<protein>
    <recommendedName>
        <fullName evidence="3">protein-tyrosine-phosphatase</fullName>
        <ecNumber evidence="3">3.1.3.48</ecNumber>
    </recommendedName>
</protein>
<feature type="compositionally biased region" description="Low complexity" evidence="14">
    <location>
        <begin position="1877"/>
        <end position="1889"/>
    </location>
</feature>
<evidence type="ECO:0000259" key="17">
    <source>
        <dbReference type="PROSITE" id="PS50056"/>
    </source>
</evidence>
<dbReference type="FunFam" id="3.90.190.10:FF:000013">
    <property type="entry name" value="receptor-type tyrosine-protein phosphatase zeta isoform X1"/>
    <property type="match status" value="1"/>
</dbReference>
<feature type="region of interest" description="Disordered" evidence="14">
    <location>
        <begin position="1096"/>
        <end position="1199"/>
    </location>
</feature>
<gene>
    <name evidence="20" type="ORF">AGOR_G00185140</name>
</gene>
<dbReference type="EC" id="3.1.3.48" evidence="3"/>
<evidence type="ECO:0000256" key="13">
    <source>
        <dbReference type="ARBA" id="ARBA00051722"/>
    </source>
</evidence>
<dbReference type="CDD" id="cd03122">
    <property type="entry name" value="alpha_CARP_receptor_like"/>
    <property type="match status" value="1"/>
</dbReference>
<evidence type="ECO:0000256" key="8">
    <source>
        <dbReference type="ARBA" id="ARBA00022912"/>
    </source>
</evidence>
<dbReference type="GO" id="GO:0005886">
    <property type="term" value="C:plasma membrane"/>
    <property type="evidence" value="ECO:0007669"/>
    <property type="project" value="UniProtKB-ARBA"/>
</dbReference>
<dbReference type="InterPro" id="IPR000387">
    <property type="entry name" value="Tyr_Pase_dom"/>
</dbReference>
<evidence type="ECO:0000256" key="10">
    <source>
        <dbReference type="ARBA" id="ARBA00023136"/>
    </source>
</evidence>
<dbReference type="SMART" id="SM00194">
    <property type="entry name" value="PTPc"/>
    <property type="match status" value="2"/>
</dbReference>
<organism evidence="20 21">
    <name type="scientific">Albula goreensis</name>
    <dbReference type="NCBI Taxonomy" id="1534307"/>
    <lineage>
        <taxon>Eukaryota</taxon>
        <taxon>Metazoa</taxon>
        <taxon>Chordata</taxon>
        <taxon>Craniata</taxon>
        <taxon>Vertebrata</taxon>
        <taxon>Euteleostomi</taxon>
        <taxon>Actinopterygii</taxon>
        <taxon>Neopterygii</taxon>
        <taxon>Teleostei</taxon>
        <taxon>Albuliformes</taxon>
        <taxon>Albulidae</taxon>
        <taxon>Albula</taxon>
    </lineage>
</organism>
<feature type="compositionally biased region" description="Polar residues" evidence="14">
    <location>
        <begin position="1040"/>
        <end position="1064"/>
    </location>
</feature>
<dbReference type="InterPro" id="IPR000242">
    <property type="entry name" value="PTP_cat"/>
</dbReference>
<comment type="caution">
    <text evidence="20">The sequence shown here is derived from an EMBL/GenBank/DDBJ whole genome shotgun (WGS) entry which is preliminary data.</text>
</comment>
<dbReference type="PROSITE" id="PS50055">
    <property type="entry name" value="TYR_PHOSPHATASE_PTP"/>
    <property type="match status" value="2"/>
</dbReference>
<feature type="compositionally biased region" description="Low complexity" evidence="14">
    <location>
        <begin position="1096"/>
        <end position="1107"/>
    </location>
</feature>